<dbReference type="InterPro" id="IPR010982">
    <property type="entry name" value="Lambda_DNA-bd_dom_sf"/>
</dbReference>
<dbReference type="Pfam" id="PF19054">
    <property type="entry name" value="DUF5753"/>
    <property type="match status" value="1"/>
</dbReference>
<dbReference type="InterPro" id="IPR043917">
    <property type="entry name" value="DUF5753"/>
</dbReference>
<evidence type="ECO:0000313" key="2">
    <source>
        <dbReference type="EMBL" id="AOS64748.1"/>
    </source>
</evidence>
<dbReference type="SUPFAM" id="SSF47413">
    <property type="entry name" value="lambda repressor-like DNA-binding domains"/>
    <property type="match status" value="1"/>
</dbReference>
<sequence>MIKLGSVVALTSGVSPTLRLWQVAESCKNYRDAAGLTIEEAAERLRSRSARWSRSKIQRLETRLYAPQPTEIEQLTAGYGVPADEAAALVQMAREARQKGWWQTSAIPKHFQTFVGLEAAATEIRQFDLALIPGLLQTSDYARALMAAIEPATPPDVLEHLVAGRMSRQQVLTRADPPHLSVIMSEAVLHCQVGSRRVWRGQLERLLEAIDSQNIVIQILPFTAGPHPGLEGSFEVLSLPDLACDVGFAEGTIGSLYMESPEDVRRCVMRFATLSTVALLPDASAALVSSVLKEYQ</sequence>
<name>A0AAC9HSQ9_9PSEU</name>
<dbReference type="Gene3D" id="1.10.260.40">
    <property type="entry name" value="lambda repressor-like DNA-binding domains"/>
    <property type="match status" value="1"/>
</dbReference>
<dbReference type="AlphaFoldDB" id="A0AAC9HSQ9"/>
<dbReference type="Pfam" id="PF13560">
    <property type="entry name" value="HTH_31"/>
    <property type="match status" value="1"/>
</dbReference>
<reference evidence="3" key="1">
    <citation type="submission" date="2016-03" db="EMBL/GenBank/DDBJ databases">
        <title>Complete genome sequence of the type strain Actinoalloteichus hymeniacidonis DSM 45092.</title>
        <authorList>
            <person name="Schaffert L."/>
            <person name="Albersmeier A."/>
            <person name="Winkler A."/>
            <person name="Kalinowski J."/>
            <person name="Zotchev S."/>
            <person name="Ruckert C."/>
        </authorList>
    </citation>
    <scope>NUCLEOTIDE SEQUENCE [LARGE SCALE GENOMIC DNA]</scope>
    <source>
        <strain evidence="3">HPA177(T) (DSM 45092(T))</strain>
    </source>
</reference>
<proteinExistence type="predicted"/>
<protein>
    <submittedName>
        <fullName evidence="2">DNA binding protein with helix-turn-helix domain</fullName>
    </submittedName>
</protein>
<dbReference type="GO" id="GO:0003677">
    <property type="term" value="F:DNA binding"/>
    <property type="evidence" value="ECO:0007669"/>
    <property type="project" value="InterPro"/>
</dbReference>
<dbReference type="EMBL" id="CP014859">
    <property type="protein sequence ID" value="AOS64748.1"/>
    <property type="molecule type" value="Genomic_DNA"/>
</dbReference>
<evidence type="ECO:0000259" key="1">
    <source>
        <dbReference type="PROSITE" id="PS50943"/>
    </source>
</evidence>
<gene>
    <name evidence="2" type="ORF">TL08_19785</name>
</gene>
<dbReference type="InterPro" id="IPR001387">
    <property type="entry name" value="Cro/C1-type_HTH"/>
</dbReference>
<evidence type="ECO:0000313" key="3">
    <source>
        <dbReference type="Proteomes" id="UP000095210"/>
    </source>
</evidence>
<feature type="domain" description="HTH cro/C1-type" evidence="1">
    <location>
        <begin position="28"/>
        <end position="86"/>
    </location>
</feature>
<dbReference type="KEGG" id="ahm:TL08_19785"/>
<accession>A0AAC9HSQ9</accession>
<dbReference type="PROSITE" id="PS50943">
    <property type="entry name" value="HTH_CROC1"/>
    <property type="match status" value="1"/>
</dbReference>
<dbReference type="Proteomes" id="UP000095210">
    <property type="component" value="Chromosome"/>
</dbReference>
<keyword evidence="3" id="KW-1185">Reference proteome</keyword>
<organism evidence="2 3">
    <name type="scientific">Actinoalloteichus hymeniacidonis</name>
    <dbReference type="NCBI Taxonomy" id="340345"/>
    <lineage>
        <taxon>Bacteria</taxon>
        <taxon>Bacillati</taxon>
        <taxon>Actinomycetota</taxon>
        <taxon>Actinomycetes</taxon>
        <taxon>Pseudonocardiales</taxon>
        <taxon>Pseudonocardiaceae</taxon>
        <taxon>Actinoalloteichus</taxon>
    </lineage>
</organism>